<feature type="repeat" description="ANK" evidence="3">
    <location>
        <begin position="242"/>
        <end position="267"/>
    </location>
</feature>
<dbReference type="InterPro" id="IPR036770">
    <property type="entry name" value="Ankyrin_rpt-contain_sf"/>
</dbReference>
<evidence type="ECO:0000256" key="3">
    <source>
        <dbReference type="PROSITE-ProRule" id="PRU00023"/>
    </source>
</evidence>
<keyword evidence="2 3" id="KW-0040">ANK repeat</keyword>
<dbReference type="SUPFAM" id="SSF48403">
    <property type="entry name" value="Ankyrin repeat"/>
    <property type="match status" value="1"/>
</dbReference>
<keyword evidence="5" id="KW-1185">Reference proteome</keyword>
<protein>
    <submittedName>
        <fullName evidence="4">Uncharacterized protein</fullName>
    </submittedName>
</protein>
<dbReference type="AlphaFoldDB" id="A0A9W9YJH6"/>
<dbReference type="PANTHER" id="PTHR24178">
    <property type="entry name" value="MOLTING PROTEIN MLT-4"/>
    <property type="match status" value="1"/>
</dbReference>
<feature type="repeat" description="ANK" evidence="3">
    <location>
        <begin position="175"/>
        <end position="199"/>
    </location>
</feature>
<keyword evidence="1" id="KW-0677">Repeat</keyword>
<proteinExistence type="predicted"/>
<organism evidence="4 5">
    <name type="scientific">Desmophyllum pertusum</name>
    <dbReference type="NCBI Taxonomy" id="174260"/>
    <lineage>
        <taxon>Eukaryota</taxon>
        <taxon>Metazoa</taxon>
        <taxon>Cnidaria</taxon>
        <taxon>Anthozoa</taxon>
        <taxon>Hexacorallia</taxon>
        <taxon>Scleractinia</taxon>
        <taxon>Caryophylliina</taxon>
        <taxon>Caryophylliidae</taxon>
        <taxon>Desmophyllum</taxon>
    </lineage>
</organism>
<dbReference type="PROSITE" id="PS50088">
    <property type="entry name" value="ANK_REPEAT"/>
    <property type="match status" value="4"/>
</dbReference>
<feature type="repeat" description="ANK" evidence="3">
    <location>
        <begin position="106"/>
        <end position="138"/>
    </location>
</feature>
<evidence type="ECO:0000313" key="4">
    <source>
        <dbReference type="EMBL" id="KAJ7340128.1"/>
    </source>
</evidence>
<dbReference type="InterPro" id="IPR002110">
    <property type="entry name" value="Ankyrin_rpt"/>
</dbReference>
<evidence type="ECO:0000313" key="5">
    <source>
        <dbReference type="Proteomes" id="UP001163046"/>
    </source>
</evidence>
<dbReference type="Pfam" id="PF12796">
    <property type="entry name" value="Ank_2"/>
    <property type="match status" value="3"/>
</dbReference>
<reference evidence="4" key="1">
    <citation type="submission" date="2023-01" db="EMBL/GenBank/DDBJ databases">
        <title>Genome assembly of the deep-sea coral Lophelia pertusa.</title>
        <authorList>
            <person name="Herrera S."/>
            <person name="Cordes E."/>
        </authorList>
    </citation>
    <scope>NUCLEOTIDE SEQUENCE</scope>
    <source>
        <strain evidence="4">USNM1676648</strain>
        <tissue evidence="4">Polyp</tissue>
    </source>
</reference>
<dbReference type="PROSITE" id="PS50297">
    <property type="entry name" value="ANK_REP_REGION"/>
    <property type="match status" value="4"/>
</dbReference>
<gene>
    <name evidence="4" type="ORF">OS493_002854</name>
</gene>
<dbReference type="SMART" id="SM00248">
    <property type="entry name" value="ANK"/>
    <property type="match status" value="8"/>
</dbReference>
<name>A0A9W9YJH6_9CNID</name>
<evidence type="ECO:0000256" key="2">
    <source>
        <dbReference type="ARBA" id="ARBA00023043"/>
    </source>
</evidence>
<accession>A0A9W9YJH6</accession>
<dbReference type="Proteomes" id="UP001163046">
    <property type="component" value="Unassembled WGS sequence"/>
</dbReference>
<evidence type="ECO:0000256" key="1">
    <source>
        <dbReference type="ARBA" id="ARBA00022737"/>
    </source>
</evidence>
<dbReference type="Gene3D" id="1.25.40.20">
    <property type="entry name" value="Ankyrin repeat-containing domain"/>
    <property type="match status" value="2"/>
</dbReference>
<comment type="caution">
    <text evidence="4">The sequence shown here is derived from an EMBL/GenBank/DDBJ whole genome shotgun (WGS) entry which is preliminary data.</text>
</comment>
<feature type="repeat" description="ANK" evidence="3">
    <location>
        <begin position="209"/>
        <end position="241"/>
    </location>
</feature>
<dbReference type="EMBL" id="MU827778">
    <property type="protein sequence ID" value="KAJ7340128.1"/>
    <property type="molecule type" value="Genomic_DNA"/>
</dbReference>
<dbReference type="OrthoDB" id="5983946at2759"/>
<sequence>MKRSRRVMDGSSLRLMDGLDHITLGENEATDFSMKALALKDLKSIKAELGVSSVSYGLQRSISNAVERNLNTTAMDLFEACREGDLAVMRSLLEEDVNDLDRLSEGGLSALHYAARNDHGQVIQLLIDHGADPNVTGSLENKRLSPLHFASWFNAPVAVDTLIDNKGNVESSSAFGQKPLHYAVARASVELVKTLLTKGKADPNGQDNQHFSPLHLATQRGRLDIIKMLFTHGANLRAQNDEGETAVHVAAREGRDEVLRHLLQRASMTGISCKDLVNGENYEAKSCLQLAVNGGHVQAAMICIEYGADVRPVTKRNIPLHVASSIGDLTMVKFLLSQNYVHVDEEDSEGMTPILRASLAVTWKSLNSLSIREHQSARHQTPQLLPL</sequence>